<dbReference type="PANTHER" id="PTHR47219">
    <property type="entry name" value="RAB GTPASE-ACTIVATING PROTEIN 1-LIKE"/>
    <property type="match status" value="1"/>
</dbReference>
<keyword evidence="5" id="KW-1185">Reference proteome</keyword>
<keyword evidence="2" id="KW-0175">Coiled coil</keyword>
<dbReference type="SMART" id="SM00462">
    <property type="entry name" value="PTB"/>
    <property type="match status" value="1"/>
</dbReference>
<dbReference type="InterPro" id="IPR050302">
    <property type="entry name" value="Rab_GAP_TBC_domain"/>
</dbReference>
<feature type="compositionally biased region" description="Basic and acidic residues" evidence="3">
    <location>
        <begin position="201"/>
        <end position="229"/>
    </location>
</feature>
<dbReference type="SUPFAM" id="SSF47923">
    <property type="entry name" value="Ypt/Rab-GAP domain of gyp1p"/>
    <property type="match status" value="2"/>
</dbReference>
<dbReference type="Pfam" id="PF00640">
    <property type="entry name" value="PID"/>
    <property type="match status" value="1"/>
</dbReference>
<dbReference type="InterPro" id="IPR035969">
    <property type="entry name" value="Rab-GAP_TBC_sf"/>
</dbReference>
<dbReference type="FunFam" id="1.10.8.270:FF:000001">
    <property type="entry name" value="TBC1 domain family member 1"/>
    <property type="match status" value="1"/>
</dbReference>
<dbReference type="Gene3D" id="1.10.8.270">
    <property type="entry name" value="putative rabgap domain of human tbc1 domain family member 14 like domains"/>
    <property type="match status" value="1"/>
</dbReference>
<keyword evidence="1" id="KW-0343">GTPase activation</keyword>
<dbReference type="Gene3D" id="1.10.10.750">
    <property type="entry name" value="Ypt/Rab-GAP domain of gyp1p, domain 1"/>
    <property type="match status" value="1"/>
</dbReference>
<evidence type="ECO:0000313" key="5">
    <source>
        <dbReference type="Proteomes" id="UP001152795"/>
    </source>
</evidence>
<dbReference type="EMBL" id="CACRXK020002330">
    <property type="protein sequence ID" value="CAB3993802.1"/>
    <property type="molecule type" value="Genomic_DNA"/>
</dbReference>
<feature type="compositionally biased region" description="Basic and acidic residues" evidence="3">
    <location>
        <begin position="97"/>
        <end position="125"/>
    </location>
</feature>
<feature type="region of interest" description="Disordered" evidence="3">
    <location>
        <begin position="577"/>
        <end position="603"/>
    </location>
</feature>
<dbReference type="Proteomes" id="UP001152795">
    <property type="component" value="Unassembled WGS sequence"/>
</dbReference>
<reference evidence="4" key="1">
    <citation type="submission" date="2020-04" db="EMBL/GenBank/DDBJ databases">
        <authorList>
            <person name="Alioto T."/>
            <person name="Alioto T."/>
            <person name="Gomez Garrido J."/>
        </authorList>
    </citation>
    <scope>NUCLEOTIDE SEQUENCE</scope>
    <source>
        <strain evidence="4">A484AB</strain>
    </source>
</reference>
<feature type="compositionally biased region" description="Polar residues" evidence="3">
    <location>
        <begin position="7"/>
        <end position="18"/>
    </location>
</feature>
<dbReference type="GO" id="GO:0031267">
    <property type="term" value="F:small GTPase binding"/>
    <property type="evidence" value="ECO:0007669"/>
    <property type="project" value="TreeGrafter"/>
</dbReference>
<protein>
    <submittedName>
        <fullName evidence="4">Rab GTPase-activating 1 isoform X1</fullName>
    </submittedName>
</protein>
<feature type="coiled-coil region" evidence="2">
    <location>
        <begin position="1068"/>
        <end position="1116"/>
    </location>
</feature>
<dbReference type="PROSITE" id="PS50086">
    <property type="entry name" value="TBC_RABGAP"/>
    <property type="match status" value="1"/>
</dbReference>
<proteinExistence type="predicted"/>
<dbReference type="AlphaFoldDB" id="A0A6S7GUS0"/>
<evidence type="ECO:0000313" key="4">
    <source>
        <dbReference type="EMBL" id="CAB3993802.1"/>
    </source>
</evidence>
<dbReference type="InterPro" id="IPR022164">
    <property type="entry name" value="Kinesin-like"/>
</dbReference>
<evidence type="ECO:0000256" key="1">
    <source>
        <dbReference type="ARBA" id="ARBA00022468"/>
    </source>
</evidence>
<dbReference type="SUPFAM" id="SSF50729">
    <property type="entry name" value="PH domain-like"/>
    <property type="match status" value="1"/>
</dbReference>
<dbReference type="InterPro" id="IPR006020">
    <property type="entry name" value="PTB/PI_dom"/>
</dbReference>
<evidence type="ECO:0000256" key="3">
    <source>
        <dbReference type="SAM" id="MobiDB-lite"/>
    </source>
</evidence>
<dbReference type="SMART" id="SM00164">
    <property type="entry name" value="TBC"/>
    <property type="match status" value="1"/>
</dbReference>
<feature type="coiled-coil region" evidence="2">
    <location>
        <begin position="881"/>
        <end position="1035"/>
    </location>
</feature>
<dbReference type="Gene3D" id="2.30.29.30">
    <property type="entry name" value="Pleckstrin-homology domain (PH domain)/Phosphotyrosine-binding domain (PTB)"/>
    <property type="match status" value="1"/>
</dbReference>
<dbReference type="InterPro" id="IPR011993">
    <property type="entry name" value="PH-like_dom_sf"/>
</dbReference>
<dbReference type="InterPro" id="IPR000195">
    <property type="entry name" value="Rab-GAP-TBC_dom"/>
</dbReference>
<gene>
    <name evidence="4" type="ORF">PACLA_8A007679</name>
</gene>
<organism evidence="4 5">
    <name type="scientific">Paramuricea clavata</name>
    <name type="common">Red gorgonian</name>
    <name type="synonym">Violescent sea-whip</name>
    <dbReference type="NCBI Taxonomy" id="317549"/>
    <lineage>
        <taxon>Eukaryota</taxon>
        <taxon>Metazoa</taxon>
        <taxon>Cnidaria</taxon>
        <taxon>Anthozoa</taxon>
        <taxon>Octocorallia</taxon>
        <taxon>Malacalcyonacea</taxon>
        <taxon>Plexauridae</taxon>
        <taxon>Paramuricea</taxon>
    </lineage>
</organism>
<dbReference type="OrthoDB" id="295078at2759"/>
<dbReference type="GO" id="GO:0005096">
    <property type="term" value="F:GTPase activator activity"/>
    <property type="evidence" value="ECO:0007669"/>
    <property type="project" value="UniProtKB-KW"/>
</dbReference>
<dbReference type="PROSITE" id="PS01179">
    <property type="entry name" value="PID"/>
    <property type="match status" value="1"/>
</dbReference>
<dbReference type="PANTHER" id="PTHR47219:SF9">
    <property type="entry name" value="GTPASE ACTIVATING PROTEIN AND CENTROSOME-ASSOCIATED, ISOFORM B"/>
    <property type="match status" value="1"/>
</dbReference>
<dbReference type="Gene3D" id="1.10.472.80">
    <property type="entry name" value="Ypt/Rab-GAP domain of gyp1p, domain 3"/>
    <property type="match status" value="1"/>
</dbReference>
<feature type="region of interest" description="Disordered" evidence="3">
    <location>
        <begin position="1"/>
        <end position="145"/>
    </location>
</feature>
<evidence type="ECO:0000256" key="2">
    <source>
        <dbReference type="SAM" id="Coils"/>
    </source>
</evidence>
<feature type="compositionally biased region" description="Acidic residues" evidence="3">
    <location>
        <begin position="583"/>
        <end position="594"/>
    </location>
</feature>
<dbReference type="Pfam" id="PF12473">
    <property type="entry name" value="DUF3694"/>
    <property type="match status" value="1"/>
</dbReference>
<comment type="caution">
    <text evidence="4">The sequence shown here is derived from an EMBL/GenBank/DDBJ whole genome shotgun (WGS) entry which is preliminary data.</text>
</comment>
<sequence>MSDSEDTSLQNEASSTPQHAPPALEIPLLKRELSTPEVKSNDSIASEAPSKDPEFEMLNPVDFDDGESAPLTKSGASSLGSFTEVESLPQSPGVEMTMEHSDMKKLLHEAGRESGESSNETEEHIPPPPEDDNESDRQGGRLENALDCVETVLGNKDVSLNNEKCKNDVLSETGTKLSKPDTGFGATKDRPENDLGVSGGESEKLEQSEPGLRSEHDLDTSDRKPEGKVDNNTLSDFSKVSEDNDVTLFSSITYLGSSTVNAPVSDTELKRTMALLKQQSRVAIDIVLSVSASFSGAIKLLDPQSRMVIATYELQKTLFCGRGDDGGGEEDCFAFNTCHGSADVFHCHVFRCLENGAAAKILTRFAQSFRNRLKSRADSGLVYKFDLVFDILEDDGKGSFASVPRDKTCFKIRRDVHKQINIQLHQLSNRLLILERCFGLLICPGRNVTHSDMNLLDKVTMENADSGRTYVITGNWDPEREDTLVLNTETKKDFVVYMTVAVDFVVSGISEPVRFIKELGVKVYPSNERFWNPSRPKIKEQYTLELKLAQDEKENEKSYEVLSLQYSTQHEFKEILTSQTDRIDDDDDDEDEEPLMSGSGQPVAREFSGEQLDNWSVIMTKWKDVNSRPKQVKTLIRKQGVPEPLRTKVWQMLVGLDDTNYLVESYKDLIRRESPNEQVIQWDIYRTFPGHEYFRSSEGEGQENLQKICRAYSVYDDEVGYCQGMSHLAAVLILHLPEEQAFGVFVKIMYDYGHRELFLNGFEKLNERFFVLERIIEEFLPDLNSHFLENNIELHMFCSQWFLTLFTAKFPLSLVYRIMDLYLSEGQQSIYQIATALLKVAKKDLLQLSFEGMLKYFRVSLPRRFISEEEQSTFMNVILSYKSVVKKLKRYEELYELKKEREKENEDPVERLQRENKQLMLANIRFEQENDALAYELVTTKVSLRAKLDEAEEHAEDYLRELEVLQKKVPELQDENEKLRAEGTHVKDLLRKNAEESEAVRQRYESLIEEYKKICSKLDERNEEMKSNLEKELLEIKRRIGACTTCSRLITGDGEALPGNTFKPSVKIEDADQRKKELELELAQTKLSLVEAECNVQELEHRLASFMSAVAAEESKPWFRRSKLGTPAKK</sequence>
<name>A0A6S7GUS0_PARCT</name>
<feature type="region of interest" description="Disordered" evidence="3">
    <location>
        <begin position="173"/>
        <end position="236"/>
    </location>
</feature>
<accession>A0A6S7GUS0</accession>
<dbReference type="Pfam" id="PF00566">
    <property type="entry name" value="RabGAP-TBC"/>
    <property type="match status" value="1"/>
</dbReference>